<organism evidence="10 11">
    <name type="scientific">Galbibacter orientalis DSM 19592</name>
    <dbReference type="NCBI Taxonomy" id="926559"/>
    <lineage>
        <taxon>Bacteria</taxon>
        <taxon>Pseudomonadati</taxon>
        <taxon>Bacteroidota</taxon>
        <taxon>Flavobacteriia</taxon>
        <taxon>Flavobacteriales</taxon>
        <taxon>Flavobacteriaceae</taxon>
        <taxon>Galbibacter</taxon>
    </lineage>
</organism>
<dbReference type="PANTHER" id="PTHR43065">
    <property type="entry name" value="SENSOR HISTIDINE KINASE"/>
    <property type="match status" value="1"/>
</dbReference>
<evidence type="ECO:0000259" key="9">
    <source>
        <dbReference type="PROSITE" id="PS50109"/>
    </source>
</evidence>
<keyword evidence="3" id="KW-0597">Phosphoprotein</keyword>
<gene>
    <name evidence="10" type="ORF">JoomaDRAFT_0344</name>
</gene>
<dbReference type="SUPFAM" id="SSF47384">
    <property type="entry name" value="Homodimeric domain of signal transducing histidine kinase"/>
    <property type="match status" value="1"/>
</dbReference>
<keyword evidence="6 10" id="KW-0418">Kinase</keyword>
<dbReference type="GO" id="GO:0005524">
    <property type="term" value="F:ATP binding"/>
    <property type="evidence" value="ECO:0007669"/>
    <property type="project" value="UniProtKB-KW"/>
</dbReference>
<dbReference type="InterPro" id="IPR003594">
    <property type="entry name" value="HATPase_dom"/>
</dbReference>
<dbReference type="EMBL" id="JH651380">
    <property type="protein sequence ID" value="EIJ37401.1"/>
    <property type="molecule type" value="Genomic_DNA"/>
</dbReference>
<keyword evidence="11" id="KW-1185">Reference proteome</keyword>
<dbReference type="HOGENOM" id="CLU_000445_114_39_10"/>
<dbReference type="PANTHER" id="PTHR43065:SF10">
    <property type="entry name" value="PEROXIDE STRESS-ACTIVATED HISTIDINE KINASE MAK3"/>
    <property type="match status" value="1"/>
</dbReference>
<dbReference type="OrthoDB" id="9806995at2"/>
<dbReference type="SMART" id="SM00388">
    <property type="entry name" value="HisKA"/>
    <property type="match status" value="1"/>
</dbReference>
<keyword evidence="7" id="KW-0067">ATP-binding</keyword>
<proteinExistence type="predicted"/>
<dbReference type="Gene3D" id="1.10.287.130">
    <property type="match status" value="1"/>
</dbReference>
<evidence type="ECO:0000256" key="6">
    <source>
        <dbReference type="ARBA" id="ARBA00022777"/>
    </source>
</evidence>
<name>I3C1A8_9FLAO</name>
<dbReference type="STRING" id="926559.JoomaDRAFT_0344"/>
<evidence type="ECO:0000256" key="7">
    <source>
        <dbReference type="ARBA" id="ARBA00022840"/>
    </source>
</evidence>
<dbReference type="RefSeq" id="WP_008616282.1">
    <property type="nucleotide sequence ID" value="NZ_JH651380.1"/>
</dbReference>
<dbReference type="PROSITE" id="PS50109">
    <property type="entry name" value="HIS_KIN"/>
    <property type="match status" value="1"/>
</dbReference>
<dbReference type="InterPro" id="IPR005467">
    <property type="entry name" value="His_kinase_dom"/>
</dbReference>
<evidence type="ECO:0000256" key="8">
    <source>
        <dbReference type="ARBA" id="ARBA00023012"/>
    </source>
</evidence>
<dbReference type="InterPro" id="IPR003661">
    <property type="entry name" value="HisK_dim/P_dom"/>
</dbReference>
<accession>I3C1A8</accession>
<feature type="domain" description="Histidine kinase" evidence="9">
    <location>
        <begin position="155"/>
        <end position="362"/>
    </location>
</feature>
<dbReference type="AlphaFoldDB" id="I3C1A8"/>
<evidence type="ECO:0000256" key="3">
    <source>
        <dbReference type="ARBA" id="ARBA00022553"/>
    </source>
</evidence>
<keyword evidence="4" id="KW-0808">Transferase</keyword>
<evidence type="ECO:0000256" key="5">
    <source>
        <dbReference type="ARBA" id="ARBA00022741"/>
    </source>
</evidence>
<evidence type="ECO:0000256" key="4">
    <source>
        <dbReference type="ARBA" id="ARBA00022679"/>
    </source>
</evidence>
<comment type="catalytic activity">
    <reaction evidence="1">
        <text>ATP + protein L-histidine = ADP + protein N-phospho-L-histidine.</text>
        <dbReference type="EC" id="2.7.13.3"/>
    </reaction>
</comment>
<dbReference type="SMART" id="SM00387">
    <property type="entry name" value="HATPase_c"/>
    <property type="match status" value="1"/>
</dbReference>
<dbReference type="Proteomes" id="UP000004690">
    <property type="component" value="Unassembled WGS sequence"/>
</dbReference>
<protein>
    <recommendedName>
        <fullName evidence="2">histidine kinase</fullName>
        <ecNumber evidence="2">2.7.13.3</ecNumber>
    </recommendedName>
</protein>
<evidence type="ECO:0000313" key="11">
    <source>
        <dbReference type="Proteomes" id="UP000004690"/>
    </source>
</evidence>
<evidence type="ECO:0000256" key="2">
    <source>
        <dbReference type="ARBA" id="ARBA00012438"/>
    </source>
</evidence>
<dbReference type="Pfam" id="PF02518">
    <property type="entry name" value="HATPase_c"/>
    <property type="match status" value="1"/>
</dbReference>
<evidence type="ECO:0000256" key="1">
    <source>
        <dbReference type="ARBA" id="ARBA00000085"/>
    </source>
</evidence>
<reference evidence="10 11" key="1">
    <citation type="submission" date="2012-02" db="EMBL/GenBank/DDBJ databases">
        <title>Improved High-Quality Draft genome of Joostella marina DSM 19592.</title>
        <authorList>
            <consortium name="US DOE Joint Genome Institute (JGI-PGF)"/>
            <person name="Lucas S."/>
            <person name="Copeland A."/>
            <person name="Lapidus A."/>
            <person name="Bruce D."/>
            <person name="Goodwin L."/>
            <person name="Pitluck S."/>
            <person name="Peters L."/>
            <person name="Chertkov O."/>
            <person name="Ovchinnikova G."/>
            <person name="Kyrpides N."/>
            <person name="Mavromatis K."/>
            <person name="Detter J.C."/>
            <person name="Han C."/>
            <person name="Land M."/>
            <person name="Hauser L."/>
            <person name="Markowitz V."/>
            <person name="Cheng J.-F."/>
            <person name="Hugenholtz P."/>
            <person name="Woyke T."/>
            <person name="Wu D."/>
            <person name="Tindall B."/>
            <person name="Brambilla E."/>
            <person name="Klenk H.-P."/>
            <person name="Eisen J.A."/>
        </authorList>
    </citation>
    <scope>NUCLEOTIDE SEQUENCE [LARGE SCALE GENOMIC DNA]</scope>
    <source>
        <strain evidence="10 11">DSM 19592</strain>
    </source>
</reference>
<keyword evidence="8" id="KW-0902">Two-component regulatory system</keyword>
<dbReference type="eggNOG" id="COG4191">
    <property type="taxonomic scope" value="Bacteria"/>
</dbReference>
<dbReference type="GO" id="GO:0000155">
    <property type="term" value="F:phosphorelay sensor kinase activity"/>
    <property type="evidence" value="ECO:0007669"/>
    <property type="project" value="InterPro"/>
</dbReference>
<sequence>MNTTEDKLRERIKELTCLYEVTSIIVNCDYSQLELSLQAIAHCLKGAVQYETESYVKITTNNYVLEDGSFKESLCCIKSNIKVFNEVSGTILIGYPSDKFSEDDFLDEEKKLLENVCLEIGNLIERKQIRDNEAYIKKQMERTDRLNILGEITAGIAHELNTPLTNILGFTELLEDEIKDKKQLSDLGRIKESAIFSREIVKKLMFFACEVPQQMQKVTLKPIVDNVLNLLKPSFKNKNIQSIFDIESPDLQIRADEIQITQVLFNIIMNAIYASPEHSKVEISIKKLKGNIQVKIIDEGSGIASTIEDKVYEPFFTTKPTGDGSGLGLSVVHGIISSHKGTIKHSKNSPKGTIFTINFPEN</sequence>
<dbReference type="SUPFAM" id="SSF55874">
    <property type="entry name" value="ATPase domain of HSP90 chaperone/DNA topoisomerase II/histidine kinase"/>
    <property type="match status" value="1"/>
</dbReference>
<dbReference type="CDD" id="cd00082">
    <property type="entry name" value="HisKA"/>
    <property type="match status" value="1"/>
</dbReference>
<dbReference type="EC" id="2.7.13.3" evidence="2"/>
<dbReference type="Pfam" id="PF00512">
    <property type="entry name" value="HisKA"/>
    <property type="match status" value="1"/>
</dbReference>
<evidence type="ECO:0000313" key="10">
    <source>
        <dbReference type="EMBL" id="EIJ37401.1"/>
    </source>
</evidence>
<dbReference type="PRINTS" id="PR00344">
    <property type="entry name" value="BCTRLSENSOR"/>
</dbReference>
<dbReference type="InterPro" id="IPR036890">
    <property type="entry name" value="HATPase_C_sf"/>
</dbReference>
<dbReference type="InterPro" id="IPR004358">
    <property type="entry name" value="Sig_transdc_His_kin-like_C"/>
</dbReference>
<dbReference type="InterPro" id="IPR036097">
    <property type="entry name" value="HisK_dim/P_sf"/>
</dbReference>
<dbReference type="Gene3D" id="3.30.565.10">
    <property type="entry name" value="Histidine kinase-like ATPase, C-terminal domain"/>
    <property type="match status" value="1"/>
</dbReference>
<keyword evidence="5" id="KW-0547">Nucleotide-binding</keyword>